<accession>A0A917AP01</accession>
<gene>
    <name evidence="1" type="ORF">GCM10007140_12570</name>
</gene>
<name>A0A917AP01_9BACI</name>
<keyword evidence="2" id="KW-1185">Reference proteome</keyword>
<organism evidence="1 2">
    <name type="scientific">Priestia taiwanensis</name>
    <dbReference type="NCBI Taxonomy" id="1347902"/>
    <lineage>
        <taxon>Bacteria</taxon>
        <taxon>Bacillati</taxon>
        <taxon>Bacillota</taxon>
        <taxon>Bacilli</taxon>
        <taxon>Bacillales</taxon>
        <taxon>Bacillaceae</taxon>
        <taxon>Priestia</taxon>
    </lineage>
</organism>
<reference evidence="1" key="1">
    <citation type="journal article" date="2014" name="Int. J. Syst. Evol. Microbiol.">
        <title>Complete genome sequence of Corynebacterium casei LMG S-19264T (=DSM 44701T), isolated from a smear-ripened cheese.</title>
        <authorList>
            <consortium name="US DOE Joint Genome Institute (JGI-PGF)"/>
            <person name="Walter F."/>
            <person name="Albersmeier A."/>
            <person name="Kalinowski J."/>
            <person name="Ruckert C."/>
        </authorList>
    </citation>
    <scope>NUCLEOTIDE SEQUENCE</scope>
    <source>
        <strain evidence="1">CGMCC 1.12698</strain>
    </source>
</reference>
<dbReference type="Proteomes" id="UP000605259">
    <property type="component" value="Unassembled WGS sequence"/>
</dbReference>
<dbReference type="EMBL" id="BMFK01000001">
    <property type="protein sequence ID" value="GGE63821.1"/>
    <property type="molecule type" value="Genomic_DNA"/>
</dbReference>
<dbReference type="SUPFAM" id="SSF48452">
    <property type="entry name" value="TPR-like"/>
    <property type="match status" value="1"/>
</dbReference>
<dbReference type="AlphaFoldDB" id="A0A917AP01"/>
<reference evidence="1" key="2">
    <citation type="submission" date="2020-09" db="EMBL/GenBank/DDBJ databases">
        <authorList>
            <person name="Sun Q."/>
            <person name="Zhou Y."/>
        </authorList>
    </citation>
    <scope>NUCLEOTIDE SEQUENCE</scope>
    <source>
        <strain evidence="1">CGMCC 1.12698</strain>
    </source>
</reference>
<evidence type="ECO:0000313" key="2">
    <source>
        <dbReference type="Proteomes" id="UP000605259"/>
    </source>
</evidence>
<evidence type="ECO:0000313" key="1">
    <source>
        <dbReference type="EMBL" id="GGE63821.1"/>
    </source>
</evidence>
<dbReference type="Gene3D" id="1.25.40.10">
    <property type="entry name" value="Tetratricopeptide repeat domain"/>
    <property type="match status" value="1"/>
</dbReference>
<dbReference type="InterPro" id="IPR011990">
    <property type="entry name" value="TPR-like_helical_dom_sf"/>
</dbReference>
<proteinExistence type="predicted"/>
<dbReference type="Pfam" id="PF13424">
    <property type="entry name" value="TPR_12"/>
    <property type="match status" value="1"/>
</dbReference>
<comment type="caution">
    <text evidence="1">The sequence shown here is derived from an EMBL/GenBank/DDBJ whole genome shotgun (WGS) entry which is preliminary data.</text>
</comment>
<sequence>MIVGIGVITKQEITYLLNDWYQEMRVQRVLKASQLKKEIDSKINGIEEDRDILNYYGLLNFRYEMLVGNFKEDLNESITDEQTNNLLNYYYHFFKFIYAMEVGNYSDARQYYEVAESLLIHIPDEVEKAEFNYRISTFQYYLSQPVLAIHYATKAQEFFSRHKGYEVKTGACKNVLGSACNTLGQYELAEEYLLEALDIFKKANEHSLAMRVRHNLGLLYADQGLSEVAIRHLSEAIEDYKYDTTIYLLAREHFKLNHRQEVAKYVEEGLKVCEEKYRHHFSILEAKNNHLLVDELEGVFLQAIEYFKEYDLWKDVMLYSEELAKEWFDAGNELKASTYFYMSYDAKKIFQTQGALK</sequence>
<protein>
    <submittedName>
        <fullName evidence="1">Aspartate phosphatase</fullName>
    </submittedName>
</protein>
<dbReference type="RefSeq" id="WP_188387539.1">
    <property type="nucleotide sequence ID" value="NZ_BMFK01000001.1"/>
</dbReference>
<dbReference type="Pfam" id="PF18801">
    <property type="entry name" value="RapH_N"/>
    <property type="match status" value="1"/>
</dbReference>